<accession>A0A383EA58</accession>
<reference evidence="2" key="1">
    <citation type="submission" date="2018-05" db="EMBL/GenBank/DDBJ databases">
        <authorList>
            <person name="Lanie J.A."/>
            <person name="Ng W.-L."/>
            <person name="Kazmierczak K.M."/>
            <person name="Andrzejewski T.M."/>
            <person name="Davidsen T.M."/>
            <person name="Wayne K.J."/>
            <person name="Tettelin H."/>
            <person name="Glass J.I."/>
            <person name="Rusch D."/>
            <person name="Podicherti R."/>
            <person name="Tsui H.-C.T."/>
            <person name="Winkler M.E."/>
        </authorList>
    </citation>
    <scope>NUCLEOTIDE SEQUENCE</scope>
</reference>
<protein>
    <submittedName>
        <fullName evidence="2">Uncharacterized protein</fullName>
    </submittedName>
</protein>
<dbReference type="AlphaFoldDB" id="A0A383EA58"/>
<keyword evidence="1" id="KW-1133">Transmembrane helix</keyword>
<organism evidence="2">
    <name type="scientific">marine metagenome</name>
    <dbReference type="NCBI Taxonomy" id="408172"/>
    <lineage>
        <taxon>unclassified sequences</taxon>
        <taxon>metagenomes</taxon>
        <taxon>ecological metagenomes</taxon>
    </lineage>
</organism>
<feature type="transmembrane region" description="Helical" evidence="1">
    <location>
        <begin position="6"/>
        <end position="28"/>
    </location>
</feature>
<proteinExistence type="predicted"/>
<keyword evidence="1" id="KW-0472">Membrane</keyword>
<feature type="non-terminal residue" evidence="2">
    <location>
        <position position="48"/>
    </location>
</feature>
<evidence type="ECO:0000313" key="2">
    <source>
        <dbReference type="EMBL" id="SVE53737.1"/>
    </source>
</evidence>
<dbReference type="EMBL" id="UINC01224211">
    <property type="protein sequence ID" value="SVE53737.1"/>
    <property type="molecule type" value="Genomic_DNA"/>
</dbReference>
<sequence length="48" mass="5537">MSYTKLHVHISPICFLCCFVLFAPVTAIPKNKNRTDKREEANSHYQKG</sequence>
<evidence type="ECO:0000256" key="1">
    <source>
        <dbReference type="SAM" id="Phobius"/>
    </source>
</evidence>
<name>A0A383EA58_9ZZZZ</name>
<gene>
    <name evidence="2" type="ORF">METZ01_LOCUS506591</name>
</gene>
<keyword evidence="1" id="KW-0812">Transmembrane</keyword>